<accession>A0A370NWW2</accession>
<dbReference type="InterPro" id="IPR023529">
    <property type="entry name" value="ProQ"/>
</dbReference>
<feature type="region of interest" description="Disordered" evidence="4">
    <location>
        <begin position="1"/>
        <end position="29"/>
    </location>
</feature>
<keyword evidence="7" id="KW-1185">Reference proteome</keyword>
<evidence type="ECO:0000256" key="3">
    <source>
        <dbReference type="ARBA" id="ARBA00023186"/>
    </source>
</evidence>
<dbReference type="EMBL" id="QKWJ01000011">
    <property type="protein sequence ID" value="RDK10028.1"/>
    <property type="molecule type" value="Genomic_DNA"/>
</dbReference>
<dbReference type="SUPFAM" id="SSF48657">
    <property type="entry name" value="FinO-like"/>
    <property type="match status" value="1"/>
</dbReference>
<feature type="domain" description="ProQ/FinO" evidence="5">
    <location>
        <begin position="27"/>
        <end position="105"/>
    </location>
</feature>
<keyword evidence="3" id="KW-0143">Chaperone</keyword>
<dbReference type="GO" id="GO:0010608">
    <property type="term" value="P:post-transcriptional regulation of gene expression"/>
    <property type="evidence" value="ECO:0007669"/>
    <property type="project" value="InterPro"/>
</dbReference>
<evidence type="ECO:0000256" key="1">
    <source>
        <dbReference type="ARBA" id="ARBA00022490"/>
    </source>
</evidence>
<gene>
    <name evidence="6" type="ORF">DN412_11655</name>
</gene>
<evidence type="ECO:0000259" key="5">
    <source>
        <dbReference type="SMART" id="SM00945"/>
    </source>
</evidence>
<evidence type="ECO:0000256" key="2">
    <source>
        <dbReference type="ARBA" id="ARBA00022884"/>
    </source>
</evidence>
<dbReference type="Pfam" id="PF04352">
    <property type="entry name" value="ProQ"/>
    <property type="match status" value="1"/>
</dbReference>
<dbReference type="AlphaFoldDB" id="A0A370NWW2"/>
<comment type="caution">
    <text evidence="6">The sequence shown here is derived from an EMBL/GenBank/DDBJ whole genome shotgun (WGS) entry which is preliminary data.</text>
</comment>
<evidence type="ECO:0000313" key="6">
    <source>
        <dbReference type="EMBL" id="RDK10028.1"/>
    </source>
</evidence>
<evidence type="ECO:0000256" key="4">
    <source>
        <dbReference type="SAM" id="MobiDB-lite"/>
    </source>
</evidence>
<keyword evidence="2" id="KW-0694">RNA-binding</keyword>
<dbReference type="Proteomes" id="UP000255165">
    <property type="component" value="Unassembled WGS sequence"/>
</dbReference>
<reference evidence="7" key="1">
    <citation type="submission" date="2018-06" db="EMBL/GenBank/DDBJ databases">
        <authorList>
            <person name="Feng T."/>
            <person name="Jeon C.O."/>
        </authorList>
    </citation>
    <scope>NUCLEOTIDE SEQUENCE [LARGE SCALE GENOMIC DNA]</scope>
    <source>
        <strain evidence="7">S23</strain>
    </source>
</reference>
<protein>
    <recommendedName>
        <fullName evidence="5">ProQ/FinO domain-containing protein</fullName>
    </recommendedName>
</protein>
<name>A0A370NWW2_9BURK</name>
<keyword evidence="1" id="KW-0963">Cytoplasm</keyword>
<dbReference type="GO" id="GO:0033592">
    <property type="term" value="F:RNA strand annealing activity"/>
    <property type="evidence" value="ECO:0007669"/>
    <property type="project" value="InterPro"/>
</dbReference>
<dbReference type="Gene3D" id="1.10.1710.10">
    <property type="entry name" value="ProQ/FinO domain"/>
    <property type="match status" value="1"/>
</dbReference>
<organism evidence="6 7">
    <name type="scientific">Cupriavidus lacunae</name>
    <dbReference type="NCBI Taxonomy" id="2666307"/>
    <lineage>
        <taxon>Bacteria</taxon>
        <taxon>Pseudomonadati</taxon>
        <taxon>Pseudomonadota</taxon>
        <taxon>Betaproteobacteria</taxon>
        <taxon>Burkholderiales</taxon>
        <taxon>Burkholderiaceae</taxon>
        <taxon>Cupriavidus</taxon>
    </lineage>
</organism>
<dbReference type="InterPro" id="IPR016103">
    <property type="entry name" value="ProQ/FinO"/>
</dbReference>
<sequence length="105" mass="11779">MRGTRPPRSGIVLGGSGRRKAHPRGGLKRARVREARLQRSFPLAFPKNPSPKVPLKIRIFEDLLPCALDLSLSEAELREAIRIWCRGTRYWACFIEGASRVDLAG</sequence>
<dbReference type="PANTHER" id="PTHR38106:SF1">
    <property type="entry name" value="RNA CHAPERONE PROQ"/>
    <property type="match status" value="1"/>
</dbReference>
<evidence type="ECO:0000313" key="7">
    <source>
        <dbReference type="Proteomes" id="UP000255165"/>
    </source>
</evidence>
<dbReference type="SMART" id="SM00945">
    <property type="entry name" value="ProQ"/>
    <property type="match status" value="1"/>
</dbReference>
<dbReference type="GO" id="GO:0034057">
    <property type="term" value="F:RNA strand-exchange activity"/>
    <property type="evidence" value="ECO:0007669"/>
    <property type="project" value="InterPro"/>
</dbReference>
<proteinExistence type="predicted"/>
<dbReference type="InterPro" id="IPR036442">
    <property type="entry name" value="ProQ/FinO_sf"/>
</dbReference>
<dbReference type="PANTHER" id="PTHR38106">
    <property type="entry name" value="RNA CHAPERONE PROQ"/>
    <property type="match status" value="1"/>
</dbReference>
<feature type="compositionally biased region" description="Basic residues" evidence="4">
    <location>
        <begin position="17"/>
        <end position="29"/>
    </location>
</feature>
<dbReference type="GO" id="GO:0005829">
    <property type="term" value="C:cytosol"/>
    <property type="evidence" value="ECO:0007669"/>
    <property type="project" value="TreeGrafter"/>
</dbReference>